<dbReference type="PANTHER" id="PTHR32182">
    <property type="entry name" value="DNA REPLICATION AND REPAIR PROTEIN RECF"/>
    <property type="match status" value="1"/>
</dbReference>
<name>A0A9W6JKL0_9HYPH</name>
<protein>
    <recommendedName>
        <fullName evidence="5">AAA family ATPase</fullName>
    </recommendedName>
</protein>
<evidence type="ECO:0000313" key="4">
    <source>
        <dbReference type="Proteomes" id="UP001143364"/>
    </source>
</evidence>
<comment type="caution">
    <text evidence="3">The sequence shown here is derived from an EMBL/GenBank/DDBJ whole genome shotgun (WGS) entry which is preliminary data.</text>
</comment>
<proteinExistence type="predicted"/>
<dbReference type="SUPFAM" id="SSF52540">
    <property type="entry name" value="P-loop containing nucleoside triphosphate hydrolases"/>
    <property type="match status" value="1"/>
</dbReference>
<evidence type="ECO:0000256" key="1">
    <source>
        <dbReference type="SAM" id="Coils"/>
    </source>
</evidence>
<keyword evidence="1" id="KW-0175">Coiled coil</keyword>
<accession>A0A9W6JKL0</accession>
<feature type="region of interest" description="Disordered" evidence="2">
    <location>
        <begin position="319"/>
        <end position="338"/>
    </location>
</feature>
<organism evidence="3 4">
    <name type="scientific">Methylopila jiangsuensis</name>
    <dbReference type="NCBI Taxonomy" id="586230"/>
    <lineage>
        <taxon>Bacteria</taxon>
        <taxon>Pseudomonadati</taxon>
        <taxon>Pseudomonadota</taxon>
        <taxon>Alphaproteobacteria</taxon>
        <taxon>Hyphomicrobiales</taxon>
        <taxon>Methylopilaceae</taxon>
        <taxon>Methylopila</taxon>
    </lineage>
</organism>
<dbReference type="Pfam" id="PF13555">
    <property type="entry name" value="AAA_29"/>
    <property type="match status" value="1"/>
</dbReference>
<dbReference type="EMBL" id="BSFK01000016">
    <property type="protein sequence ID" value="GLK78126.1"/>
    <property type="molecule type" value="Genomic_DNA"/>
</dbReference>
<dbReference type="AlphaFoldDB" id="A0A9W6JKL0"/>
<dbReference type="Pfam" id="PF13558">
    <property type="entry name" value="SbcC_Walker_B"/>
    <property type="match status" value="1"/>
</dbReference>
<feature type="coiled-coil region" evidence="1">
    <location>
        <begin position="258"/>
        <end position="285"/>
    </location>
</feature>
<gene>
    <name evidence="3" type="ORF">GCM10008171_33800</name>
</gene>
<dbReference type="RefSeq" id="WP_271205938.1">
    <property type="nucleotide sequence ID" value="NZ_BSFK01000016.1"/>
</dbReference>
<evidence type="ECO:0000313" key="3">
    <source>
        <dbReference type="EMBL" id="GLK78126.1"/>
    </source>
</evidence>
<evidence type="ECO:0008006" key="5">
    <source>
        <dbReference type="Google" id="ProtNLM"/>
    </source>
</evidence>
<dbReference type="GO" id="GO:0006302">
    <property type="term" value="P:double-strand break repair"/>
    <property type="evidence" value="ECO:0007669"/>
    <property type="project" value="TreeGrafter"/>
</dbReference>
<sequence>MKMIQASVVNWGHLPHQDVNFGGLTLLAGESGAGKTSFIDAIIAVATGNDPRYARYNAAQTEGAKSAKKSKRTFASYVLGADDSGPAHRAEGAHGYAAIAWEPDASDGDYGAPFTAIVGGEARSDKLGEHVHLKMVDEQRIIVIGHRIGSADLIEIVDGEEEVIRVRDLALALRKRFGRDAVLDFGTKSAFTSMLYARLRGSDKAVTNDEAVGCMRAFVNSVAYRQPDDLHGLIRDEILEAEDNKRMITELTGTIRDVSNLRIQADRLQNNVSLLEEAQRYLLEEAGPSFMEEWTFVALAASRRLGDATAKRDAAVSMRDEASTKLDEATTRDEREETRLKETRELIRTLGAQIAASDVDRIRRDLEREIEKGGDVVDGFSRKLSNAGLTMGALRALVTSSVNALRSINGMDAVSARLDAIRARIEAVDLPALQAHFMAVKDGLGATAVEELAEGVWRVNAAVGAGWSSAIEGDQSVLNDIGMAADRLRAELRVKTEQRDDLERRRQSFAAGRAHYPPEVSAFRDYLQEVLPESRPRILCDVVEIADLAWARSIEGFIGADRYAILYDKDYETRVIALLRRYQSPVRKRPSVVQIGEALKEAANARSGSLVDKIKTSDPVAIGYLKARYGRSMCVATEGDLRTQRSALLVDGTSVHAFQYRNRAVGDEDLVFGVEVRRRHAASIAARIEELQGEIGRDRLVEKAVKDAETGLARARPADLAGLDSSALSEASAVIRRARIQLDELDLSSIQGLEDQLAEENERADEIEKLRIAIAKQIANHEQVFYAQTAIIGEQEAEIAKLAPGVAKALEDMDAALVLAGSLKRPHYDRMFREEMESGREVKSFEDRRAERRLEVVRKYQLVQETLRVYNAEALDHQKVLQHKCEYPTPHPAPMAQWIEAIEQQVYDQLRRQRNTGLVELRAELKMAEINFTSAFTTNFCQRILGKVTGPMPTIEVVNKNLEHISFSGDQMRVTASPSPEFEEYISLFRAVQAKAEANTAQERSDDAGRLDLFNDVEFDPTDLETLEKLKALLLSNDVERSIAELERIADYRNYKKYDFAKRSKSGEWIDMSTWGTGSGGESETAFYIIRAAVFAAGFKLFSKQNCAHFRTMFLDEVFGKMDETRTRRVIDFLSETIGLQLVISAPSKSTAAVLDIFDKRIGFAKSPEAGSQSWISEADLDRAKVEAIYDRHRRETEKRAVAAFDRANPVDRSGGAIAAE</sequence>
<reference evidence="3" key="2">
    <citation type="submission" date="2023-01" db="EMBL/GenBank/DDBJ databases">
        <authorList>
            <person name="Sun Q."/>
            <person name="Evtushenko L."/>
        </authorList>
    </citation>
    <scope>NUCLEOTIDE SEQUENCE</scope>
    <source>
        <strain evidence="3">VKM B-2555</strain>
    </source>
</reference>
<dbReference type="Proteomes" id="UP001143364">
    <property type="component" value="Unassembled WGS sequence"/>
</dbReference>
<dbReference type="PANTHER" id="PTHR32182:SF0">
    <property type="entry name" value="DNA REPLICATION AND REPAIR PROTEIN RECF"/>
    <property type="match status" value="1"/>
</dbReference>
<dbReference type="InterPro" id="IPR027417">
    <property type="entry name" value="P-loop_NTPase"/>
</dbReference>
<keyword evidence="4" id="KW-1185">Reference proteome</keyword>
<evidence type="ECO:0000256" key="2">
    <source>
        <dbReference type="SAM" id="MobiDB-lite"/>
    </source>
</evidence>
<dbReference type="Gene3D" id="3.40.50.300">
    <property type="entry name" value="P-loop containing nucleotide triphosphate hydrolases"/>
    <property type="match status" value="2"/>
</dbReference>
<dbReference type="GO" id="GO:0000731">
    <property type="term" value="P:DNA synthesis involved in DNA repair"/>
    <property type="evidence" value="ECO:0007669"/>
    <property type="project" value="TreeGrafter"/>
</dbReference>
<reference evidence="3" key="1">
    <citation type="journal article" date="2014" name="Int. J. Syst. Evol. Microbiol.">
        <title>Complete genome sequence of Corynebacterium casei LMG S-19264T (=DSM 44701T), isolated from a smear-ripened cheese.</title>
        <authorList>
            <consortium name="US DOE Joint Genome Institute (JGI-PGF)"/>
            <person name="Walter F."/>
            <person name="Albersmeier A."/>
            <person name="Kalinowski J."/>
            <person name="Ruckert C."/>
        </authorList>
    </citation>
    <scope>NUCLEOTIDE SEQUENCE</scope>
    <source>
        <strain evidence="3">VKM B-2555</strain>
    </source>
</reference>